<reference evidence="10 11" key="1">
    <citation type="submission" date="2018-03" db="EMBL/GenBank/DDBJ databases">
        <title>Adhaeribacter sp. HMF7605 Genome sequencing and assembly.</title>
        <authorList>
            <person name="Kang H."/>
            <person name="Kang J."/>
            <person name="Cha I."/>
            <person name="Kim H."/>
            <person name="Joh K."/>
        </authorList>
    </citation>
    <scope>NUCLEOTIDE SEQUENCE [LARGE SCALE GENOMIC DNA]</scope>
    <source>
        <strain evidence="10 11">HMF7605</strain>
    </source>
</reference>
<dbReference type="GO" id="GO:0005975">
    <property type="term" value="P:carbohydrate metabolic process"/>
    <property type="evidence" value="ECO:0007669"/>
    <property type="project" value="InterPro"/>
</dbReference>
<dbReference type="RefSeq" id="WP_106928801.1">
    <property type="nucleotide sequence ID" value="NZ_PYFT01000001.1"/>
</dbReference>
<feature type="active site" description="Nucleophile" evidence="7">
    <location>
        <position position="263"/>
    </location>
</feature>
<organism evidence="10 11">
    <name type="scientific">Adhaeribacter arboris</name>
    <dbReference type="NCBI Taxonomy" id="2072846"/>
    <lineage>
        <taxon>Bacteria</taxon>
        <taxon>Pseudomonadati</taxon>
        <taxon>Bacteroidota</taxon>
        <taxon>Cytophagia</taxon>
        <taxon>Cytophagales</taxon>
        <taxon>Hymenobacteraceae</taxon>
        <taxon>Adhaeribacter</taxon>
    </lineage>
</organism>
<dbReference type="InterPro" id="IPR013780">
    <property type="entry name" value="Glyco_hydro_b"/>
</dbReference>
<keyword evidence="6" id="KW-0326">Glycosidase</keyword>
<dbReference type="PANTHER" id="PTHR43447">
    <property type="entry name" value="ALPHA-AMYLASE"/>
    <property type="match status" value="1"/>
</dbReference>
<comment type="caution">
    <text evidence="10">The sequence shown here is derived from an EMBL/GenBank/DDBJ whole genome shotgun (WGS) entry which is preliminary data.</text>
</comment>
<keyword evidence="3 8" id="KW-0479">Metal-binding</keyword>
<dbReference type="EMBL" id="PYFT01000001">
    <property type="protein sequence ID" value="PSR53806.1"/>
    <property type="molecule type" value="Genomic_DNA"/>
</dbReference>
<dbReference type="Pfam" id="PF00128">
    <property type="entry name" value="Alpha-amylase"/>
    <property type="match status" value="1"/>
</dbReference>
<evidence type="ECO:0000256" key="1">
    <source>
        <dbReference type="ARBA" id="ARBA00001913"/>
    </source>
</evidence>
<dbReference type="InterPro" id="IPR017853">
    <property type="entry name" value="GH"/>
</dbReference>
<feature type="domain" description="Glycosyl hydrolase family 13 catalytic" evidence="9">
    <location>
        <begin position="7"/>
        <end position="430"/>
    </location>
</feature>
<evidence type="ECO:0000259" key="9">
    <source>
        <dbReference type="SMART" id="SM00642"/>
    </source>
</evidence>
<comment type="cofactor">
    <cofactor evidence="1">
        <name>Ca(2+)</name>
        <dbReference type="ChEBI" id="CHEBI:29108"/>
    </cofactor>
</comment>
<dbReference type="CDD" id="cd11318">
    <property type="entry name" value="AmyAc_bac_fung_AmyA"/>
    <property type="match status" value="1"/>
</dbReference>
<dbReference type="OrthoDB" id="9806009at2"/>
<dbReference type="SMART" id="SM00642">
    <property type="entry name" value="Aamy"/>
    <property type="match status" value="1"/>
</dbReference>
<dbReference type="SUPFAM" id="SSF51445">
    <property type="entry name" value="(Trans)glycosidases"/>
    <property type="match status" value="1"/>
</dbReference>
<dbReference type="AlphaFoldDB" id="A0A2T2YE65"/>
<evidence type="ECO:0000256" key="8">
    <source>
        <dbReference type="PIRSR" id="PIRSR001021-2"/>
    </source>
</evidence>
<keyword evidence="4" id="KW-0378">Hydrolase</keyword>
<dbReference type="NCBIfam" id="NF006969">
    <property type="entry name" value="PRK09441.1-2"/>
    <property type="match status" value="1"/>
</dbReference>
<name>A0A2T2YE65_9BACT</name>
<evidence type="ECO:0000256" key="4">
    <source>
        <dbReference type="ARBA" id="ARBA00022801"/>
    </source>
</evidence>
<evidence type="ECO:0000256" key="6">
    <source>
        <dbReference type="ARBA" id="ARBA00023295"/>
    </source>
</evidence>
<dbReference type="PIRSF" id="PIRSF001021">
    <property type="entry name" value="Alph-amls_thrmst"/>
    <property type="match status" value="1"/>
</dbReference>
<dbReference type="Gene3D" id="3.20.20.80">
    <property type="entry name" value="Glycosidases"/>
    <property type="match status" value="1"/>
</dbReference>
<dbReference type="InterPro" id="IPR013776">
    <property type="entry name" value="A-amylase_thermo"/>
</dbReference>
<feature type="binding site" evidence="8">
    <location>
        <position position="234"/>
    </location>
    <ligand>
        <name>Ca(2+)</name>
        <dbReference type="ChEBI" id="CHEBI:29108"/>
        <label>2</label>
    </ligand>
</feature>
<gene>
    <name evidence="10" type="ORF">AHMF7605_09870</name>
</gene>
<evidence type="ECO:0000256" key="2">
    <source>
        <dbReference type="ARBA" id="ARBA00008061"/>
    </source>
</evidence>
<keyword evidence="11" id="KW-1185">Reference proteome</keyword>
<evidence type="ECO:0000256" key="7">
    <source>
        <dbReference type="PIRSR" id="PIRSR001021-1"/>
    </source>
</evidence>
<dbReference type="InterPro" id="IPR006047">
    <property type="entry name" value="GH13_cat_dom"/>
</dbReference>
<evidence type="ECO:0000313" key="10">
    <source>
        <dbReference type="EMBL" id="PSR53806.1"/>
    </source>
</evidence>
<evidence type="ECO:0000256" key="3">
    <source>
        <dbReference type="ARBA" id="ARBA00022723"/>
    </source>
</evidence>
<feature type="binding site" evidence="8">
    <location>
        <position position="232"/>
    </location>
    <ligand>
        <name>Ca(2+)</name>
        <dbReference type="ChEBI" id="CHEBI:29108"/>
        <label>1</label>
    </ligand>
</feature>
<feature type="binding site" evidence="8">
    <location>
        <position position="174"/>
    </location>
    <ligand>
        <name>Ca(2+)</name>
        <dbReference type="ChEBI" id="CHEBI:29108"/>
        <label>2</label>
    </ligand>
</feature>
<keyword evidence="5" id="KW-0119">Carbohydrate metabolism</keyword>
<proteinExistence type="inferred from homology"/>
<dbReference type="GO" id="GO:0005509">
    <property type="term" value="F:calcium ion binding"/>
    <property type="evidence" value="ECO:0007669"/>
    <property type="project" value="InterPro"/>
</dbReference>
<dbReference type="SUPFAM" id="SSF51011">
    <property type="entry name" value="Glycosyl hydrolase domain"/>
    <property type="match status" value="1"/>
</dbReference>
<sequence length="545" mass="62876">MNGVMFQGFHYFLDKTFPESNGRNLWEFLKDEAAYLSRSGIYAVWIPPPYKAEGKNSVGYDVYDHFDLGEFNIKGRPQIATKYGDKTQLLEAITALHNAGIQVYADVVLNHKSGGEADGEFWEAIRVEPENRAYERWGNGFEEGKIDIRAYTIFQNSTRGDKYSAFKWRVKHFDSVDTVVEIRQNGNSFPKDSRGYIYRYLCNEPGYDPPCKNFERWVSLEKGNYDYLTSSDIDFGRYDVREEMKYWGEWLVKELNLDGVRLDAVKHISGNYVREWLGHVRAKTQKKLFAVAEYIASETKYLHEYISIMSAPDSFPQTITLFDFPLRFKFREASWKGELFDLRELNYGILMVEQPTMAVTFVENHDYEYGRQVDSHVKEWFKPLGYAFILLRQAGYPCVFFPDLYGSVTTGDHQGQPSGKNYLELLLKLRQQFALGEERYSAEANVAGWVRVGFVPRAKGAMVTVINNSFNKVKAINVNTGRTNKQFYHLATIKWTPGGFLVVNNRYEQYGDKAQELWTDAEGWGNFPADGGSVSIWLEEGTQLD</sequence>
<dbReference type="Gene3D" id="2.40.30.140">
    <property type="match status" value="1"/>
</dbReference>
<comment type="similarity">
    <text evidence="2">Belongs to the glycosyl hydrolase 13 family.</text>
</comment>
<keyword evidence="8" id="KW-0106">Calcium</keyword>
<accession>A0A2T2YE65</accession>
<dbReference type="GO" id="GO:0004553">
    <property type="term" value="F:hydrolase activity, hydrolyzing O-glycosyl compounds"/>
    <property type="evidence" value="ECO:0007669"/>
    <property type="project" value="InterPro"/>
</dbReference>
<feature type="binding site" evidence="8">
    <location>
        <position position="110"/>
    </location>
    <ligand>
        <name>Ca(2+)</name>
        <dbReference type="ChEBI" id="CHEBI:29108"/>
        <label>1</label>
    </ligand>
</feature>
<feature type="active site" description="Proton donor" evidence="7">
    <location>
        <position position="293"/>
    </location>
</feature>
<evidence type="ECO:0000313" key="11">
    <source>
        <dbReference type="Proteomes" id="UP000240357"/>
    </source>
</evidence>
<dbReference type="Proteomes" id="UP000240357">
    <property type="component" value="Unassembled WGS sequence"/>
</dbReference>
<dbReference type="Gene3D" id="2.60.40.1180">
    <property type="entry name" value="Golgi alpha-mannosidase II"/>
    <property type="match status" value="1"/>
</dbReference>
<feature type="binding site" evidence="8">
    <location>
        <position position="267"/>
    </location>
    <ligand>
        <name>Ca(2+)</name>
        <dbReference type="ChEBI" id="CHEBI:29108"/>
        <label>1</label>
    </ligand>
</feature>
<feature type="binding site" evidence="8">
    <location>
        <position position="226"/>
    </location>
    <ligand>
        <name>Ca(2+)</name>
        <dbReference type="ChEBI" id="CHEBI:29108"/>
        <label>1</label>
    </ligand>
</feature>
<protein>
    <submittedName>
        <fullName evidence="10">Alpha-amylase</fullName>
    </submittedName>
</protein>
<evidence type="ECO:0000256" key="5">
    <source>
        <dbReference type="ARBA" id="ARBA00023277"/>
    </source>
</evidence>